<dbReference type="SMART" id="SM01080">
    <property type="entry name" value="CHASE2"/>
    <property type="match status" value="1"/>
</dbReference>
<evidence type="ECO:0000259" key="2">
    <source>
        <dbReference type="SMART" id="SM01080"/>
    </source>
</evidence>
<feature type="transmembrane region" description="Helical" evidence="1">
    <location>
        <begin position="737"/>
        <end position="754"/>
    </location>
</feature>
<dbReference type="EMBL" id="MRCE01000025">
    <property type="protein sequence ID" value="OKH33953.1"/>
    <property type="molecule type" value="Genomic_DNA"/>
</dbReference>
<feature type="transmembrane region" description="Helical" evidence="1">
    <location>
        <begin position="760"/>
        <end position="780"/>
    </location>
</feature>
<proteinExistence type="predicted"/>
<name>A0A1U7IBM4_9CYAN</name>
<dbReference type="RefSeq" id="WP_073595624.1">
    <property type="nucleotide sequence ID" value="NZ_MRCE01000025.1"/>
</dbReference>
<dbReference type="InterPro" id="IPR007890">
    <property type="entry name" value="CHASE2"/>
</dbReference>
<accession>A0A1U7IBM4</accession>
<sequence>MSHLVILNLGKGDWQQGFSMVVAQLWMSNGTPMQITGSLPPAPEFSALYPRWQSLYEALYAQRSWRKYRVAESDFEIEDDESYVTDVSEVEFQRICQELQQRLNSWLNVDSFRNIDRQLHTRLNPSDEIRVIITAENHQLLRLPWHLWHFFEDYPRAELGLSLPEYTQAIKTSVNQQKSTVKILAILGNSEGIDIATDRKILEELPNVELELLVEPKLEDLNQKLWQPGWDILFFAGHSSSQENSHILQINRNDSISLEQLRFGLKKAIERGLKLAIFNSCDGLEIAWNLVDLQIPQAIVMREPVSDRVAQEFLKNFLIAFSGGQSFYLSVREAREKLQALETEFPCATWLPVICQNPAELPPKWNDWLSNPPKIPSQKIPLSLPRKRNLAHTLLTSFVVTGLILGVRSIGILQPLELWAFDRLLTLRPTELPDNRFLIVTINEADIQAQDPNQRKGSLSDKAFNQLLNRIEPHQPRAIGIDVYRDFATDSQYPSLIAHLRQNKHLVAICKNSDAKYDPTGIAPPPEVPPSRLGFSDFLEDNDGVLRRQLLFIDPDPTSPCTTPYAFNVRLAFRYLEAKGISPQFTSEGNLKLGNVEFKRLQTRTGGYQGIDAAGNQIMLNYRSLPSLRAIAPQVTLNDVLRGKVRPEAIKDRIILIGVTANSSSDFWATPYGSGTKEKVPGVFIQAHKTSQILSAVLDKRSQIWVWHWTGEAIWIWIWTLIGSLCILWLPSPLQRTVTYVIICVTLTGLSLVILTQGGWIPLVPAGITIVITVFICSYLNRNLPT</sequence>
<evidence type="ECO:0000256" key="1">
    <source>
        <dbReference type="SAM" id="Phobius"/>
    </source>
</evidence>
<comment type="caution">
    <text evidence="3">The sequence shown here is derived from an EMBL/GenBank/DDBJ whole genome shotgun (WGS) entry which is preliminary data.</text>
</comment>
<dbReference type="Proteomes" id="UP000185860">
    <property type="component" value="Unassembled WGS sequence"/>
</dbReference>
<reference evidence="3 4" key="1">
    <citation type="submission" date="2016-11" db="EMBL/GenBank/DDBJ databases">
        <title>Draft Genome Sequences of Nine Cyanobacterial Strains from Diverse Habitats.</title>
        <authorList>
            <person name="Zhu T."/>
            <person name="Hou S."/>
            <person name="Lu X."/>
            <person name="Hess W.R."/>
        </authorList>
    </citation>
    <scope>NUCLEOTIDE SEQUENCE [LARGE SCALE GENOMIC DNA]</scope>
    <source>
        <strain evidence="3 4">IAM M-71</strain>
    </source>
</reference>
<dbReference type="STRING" id="454136.NIES2119_21935"/>
<dbReference type="Pfam" id="PF12770">
    <property type="entry name" value="CHAT"/>
    <property type="match status" value="1"/>
</dbReference>
<gene>
    <name evidence="3" type="ORF">NIES2119_21935</name>
</gene>
<dbReference type="AlphaFoldDB" id="A0A1U7IBM4"/>
<organism evidence="3 4">
    <name type="scientific">[Phormidium ambiguum] IAM M-71</name>
    <dbReference type="NCBI Taxonomy" id="454136"/>
    <lineage>
        <taxon>Bacteria</taxon>
        <taxon>Bacillati</taxon>
        <taxon>Cyanobacteriota</taxon>
        <taxon>Cyanophyceae</taxon>
        <taxon>Oscillatoriophycideae</taxon>
        <taxon>Aerosakkonematales</taxon>
        <taxon>Aerosakkonemataceae</taxon>
        <taxon>Floridanema</taxon>
    </lineage>
</organism>
<keyword evidence="1" id="KW-0812">Transmembrane</keyword>
<evidence type="ECO:0000313" key="4">
    <source>
        <dbReference type="Proteomes" id="UP000185860"/>
    </source>
</evidence>
<keyword evidence="1" id="KW-0472">Membrane</keyword>
<dbReference type="Pfam" id="PF05226">
    <property type="entry name" value="CHASE2"/>
    <property type="match status" value="1"/>
</dbReference>
<protein>
    <submittedName>
        <fullName evidence="3">Chase2 sensor protein</fullName>
    </submittedName>
</protein>
<dbReference type="InterPro" id="IPR024983">
    <property type="entry name" value="CHAT_dom"/>
</dbReference>
<evidence type="ECO:0000313" key="3">
    <source>
        <dbReference type="EMBL" id="OKH33953.1"/>
    </source>
</evidence>
<feature type="domain" description="CHASE2" evidence="2">
    <location>
        <begin position="413"/>
        <end position="726"/>
    </location>
</feature>
<dbReference type="OrthoDB" id="444941at2"/>
<feature type="transmembrane region" description="Helical" evidence="1">
    <location>
        <begin position="705"/>
        <end position="730"/>
    </location>
</feature>
<keyword evidence="1" id="KW-1133">Transmembrane helix</keyword>